<dbReference type="Proteomes" id="UP000284403">
    <property type="component" value="Unassembled WGS sequence"/>
</dbReference>
<evidence type="ECO:0000313" key="1">
    <source>
        <dbReference type="EMBL" id="RNF11590.1"/>
    </source>
</evidence>
<keyword evidence="2" id="KW-1185">Reference proteome</keyword>
<accession>A0A422P1J1</accession>
<dbReference type="GeneID" id="40320236"/>
<protein>
    <submittedName>
        <fullName evidence="1">Putative phosphatase</fullName>
    </submittedName>
</protein>
<proteinExistence type="predicted"/>
<organism evidence="1 2">
    <name type="scientific">Trypanosoma conorhini</name>
    <dbReference type="NCBI Taxonomy" id="83891"/>
    <lineage>
        <taxon>Eukaryota</taxon>
        <taxon>Discoba</taxon>
        <taxon>Euglenozoa</taxon>
        <taxon>Kinetoplastea</taxon>
        <taxon>Metakinetoplastina</taxon>
        <taxon>Trypanosomatida</taxon>
        <taxon>Trypanosomatidae</taxon>
        <taxon>Trypanosoma</taxon>
    </lineage>
</organism>
<sequence length="164" mass="18762">MRDVRIHSFLVCDWFRSLSAPALTVEACNATVEAERVSPFERDPISSEITRITSSSVRHTLGMVLSAFYIISLEVKAYVRSYTFRRLADAFTHAHASVKLRHSPVERELIYAFFLDWAYSIQDLDFNVDRVEETNSQLLKIAKSPSNALEDTSHDDFQQPALTF</sequence>
<comment type="caution">
    <text evidence="1">The sequence shown here is derived from an EMBL/GenBank/DDBJ whole genome shotgun (WGS) entry which is preliminary data.</text>
</comment>
<dbReference type="RefSeq" id="XP_029226403.1">
    <property type="nucleotide sequence ID" value="XM_029373500.1"/>
</dbReference>
<dbReference type="AlphaFoldDB" id="A0A422P1J1"/>
<name>A0A422P1J1_9TRYP</name>
<gene>
    <name evidence="1" type="ORF">Tco025E_06625</name>
</gene>
<dbReference type="EMBL" id="MKKU01000457">
    <property type="protein sequence ID" value="RNF11590.1"/>
    <property type="molecule type" value="Genomic_DNA"/>
</dbReference>
<evidence type="ECO:0000313" key="2">
    <source>
        <dbReference type="Proteomes" id="UP000284403"/>
    </source>
</evidence>
<reference evidence="1 2" key="1">
    <citation type="journal article" date="2018" name="BMC Genomics">
        <title>Genomic comparison of Trypanosoma conorhini and Trypanosoma rangeli to Trypanosoma cruzi strains of high and low virulence.</title>
        <authorList>
            <person name="Bradwell K.R."/>
            <person name="Koparde V.N."/>
            <person name="Matveyev A.V."/>
            <person name="Serrano M.G."/>
            <person name="Alves J.M."/>
            <person name="Parikh H."/>
            <person name="Huang B."/>
            <person name="Lee V."/>
            <person name="Espinosa-Alvarez O."/>
            <person name="Ortiz P.A."/>
            <person name="Costa-Martins A.G."/>
            <person name="Teixeira M.M."/>
            <person name="Buck G.A."/>
        </authorList>
    </citation>
    <scope>NUCLEOTIDE SEQUENCE [LARGE SCALE GENOMIC DNA]</scope>
    <source>
        <strain evidence="1 2">025E</strain>
    </source>
</reference>